<dbReference type="EMBL" id="JAUEPS010000033">
    <property type="protein sequence ID" value="KAK0451303.1"/>
    <property type="molecule type" value="Genomic_DNA"/>
</dbReference>
<keyword evidence="3" id="KW-1185">Reference proteome</keyword>
<dbReference type="GeneID" id="85357355"/>
<keyword evidence="1" id="KW-0732">Signal</keyword>
<sequence>PPFCGPRTLCHLALLPSAVRLAVTDRSIPGPCLSFFAEGNLYSPGAADMSHHHLIISQRVCDQYPLDQKYP</sequence>
<proteinExistence type="predicted"/>
<evidence type="ECO:0000313" key="2">
    <source>
        <dbReference type="EMBL" id="KAK0451303.1"/>
    </source>
</evidence>
<dbReference type="AlphaFoldDB" id="A0AA39K306"/>
<protein>
    <submittedName>
        <fullName evidence="2">Uncharacterized protein</fullName>
    </submittedName>
</protein>
<comment type="caution">
    <text evidence="2">The sequence shown here is derived from an EMBL/GenBank/DDBJ whole genome shotgun (WGS) entry which is preliminary data.</text>
</comment>
<evidence type="ECO:0000313" key="3">
    <source>
        <dbReference type="Proteomes" id="UP001175211"/>
    </source>
</evidence>
<name>A0AA39K306_ARMTA</name>
<feature type="non-terminal residue" evidence="2">
    <location>
        <position position="1"/>
    </location>
</feature>
<evidence type="ECO:0000256" key="1">
    <source>
        <dbReference type="SAM" id="SignalP"/>
    </source>
</evidence>
<dbReference type="Proteomes" id="UP001175211">
    <property type="component" value="Unassembled WGS sequence"/>
</dbReference>
<gene>
    <name evidence="2" type="ORF">EV420DRAFT_1560181</name>
</gene>
<organism evidence="2 3">
    <name type="scientific">Armillaria tabescens</name>
    <name type="common">Ringless honey mushroom</name>
    <name type="synonym">Agaricus tabescens</name>
    <dbReference type="NCBI Taxonomy" id="1929756"/>
    <lineage>
        <taxon>Eukaryota</taxon>
        <taxon>Fungi</taxon>
        <taxon>Dikarya</taxon>
        <taxon>Basidiomycota</taxon>
        <taxon>Agaricomycotina</taxon>
        <taxon>Agaricomycetes</taxon>
        <taxon>Agaricomycetidae</taxon>
        <taxon>Agaricales</taxon>
        <taxon>Marasmiineae</taxon>
        <taxon>Physalacriaceae</taxon>
        <taxon>Desarmillaria</taxon>
    </lineage>
</organism>
<accession>A0AA39K306</accession>
<feature type="signal peptide" evidence="1">
    <location>
        <begin position="1"/>
        <end position="24"/>
    </location>
</feature>
<feature type="chain" id="PRO_5041327452" evidence="1">
    <location>
        <begin position="25"/>
        <end position="71"/>
    </location>
</feature>
<reference evidence="2" key="1">
    <citation type="submission" date="2023-06" db="EMBL/GenBank/DDBJ databases">
        <authorList>
            <consortium name="Lawrence Berkeley National Laboratory"/>
            <person name="Ahrendt S."/>
            <person name="Sahu N."/>
            <person name="Indic B."/>
            <person name="Wong-Bajracharya J."/>
            <person name="Merenyi Z."/>
            <person name="Ke H.-M."/>
            <person name="Monk M."/>
            <person name="Kocsube S."/>
            <person name="Drula E."/>
            <person name="Lipzen A."/>
            <person name="Balint B."/>
            <person name="Henrissat B."/>
            <person name="Andreopoulos B."/>
            <person name="Martin F.M."/>
            <person name="Harder C.B."/>
            <person name="Rigling D."/>
            <person name="Ford K.L."/>
            <person name="Foster G.D."/>
            <person name="Pangilinan J."/>
            <person name="Papanicolaou A."/>
            <person name="Barry K."/>
            <person name="LaButti K."/>
            <person name="Viragh M."/>
            <person name="Koriabine M."/>
            <person name="Yan M."/>
            <person name="Riley R."/>
            <person name="Champramary S."/>
            <person name="Plett K.L."/>
            <person name="Tsai I.J."/>
            <person name="Slot J."/>
            <person name="Sipos G."/>
            <person name="Plett J."/>
            <person name="Nagy L.G."/>
            <person name="Grigoriev I.V."/>
        </authorList>
    </citation>
    <scope>NUCLEOTIDE SEQUENCE</scope>
    <source>
        <strain evidence="2">CCBAS 213</strain>
    </source>
</reference>
<dbReference type="RefSeq" id="XP_060327640.1">
    <property type="nucleotide sequence ID" value="XM_060473807.1"/>
</dbReference>